<proteinExistence type="predicted"/>
<keyword evidence="1" id="KW-1133">Transmembrane helix</keyword>
<gene>
    <name evidence="4" type="ORF">COCSUDRAFT_37055</name>
</gene>
<feature type="transmembrane region" description="Helical" evidence="1">
    <location>
        <begin position="79"/>
        <end position="98"/>
    </location>
</feature>
<dbReference type="AlphaFoldDB" id="I0YVK6"/>
<dbReference type="PANTHER" id="PTHR43592:SF24">
    <property type="entry name" value="CAAX AMINO TERMINAL PROTEASE FAMILY PROTEIN"/>
    <property type="match status" value="1"/>
</dbReference>
<dbReference type="GO" id="GO:0006508">
    <property type="term" value="P:proteolysis"/>
    <property type="evidence" value="ECO:0007669"/>
    <property type="project" value="UniProtKB-KW"/>
</dbReference>
<keyword evidence="1" id="KW-0472">Membrane</keyword>
<dbReference type="InterPro" id="IPR003675">
    <property type="entry name" value="Rce1/LyrA-like_dom"/>
</dbReference>
<organism evidence="4 5">
    <name type="scientific">Coccomyxa subellipsoidea (strain C-169)</name>
    <name type="common">Green microalga</name>
    <dbReference type="NCBI Taxonomy" id="574566"/>
    <lineage>
        <taxon>Eukaryota</taxon>
        <taxon>Viridiplantae</taxon>
        <taxon>Chlorophyta</taxon>
        <taxon>core chlorophytes</taxon>
        <taxon>Trebouxiophyceae</taxon>
        <taxon>Trebouxiophyceae incertae sedis</taxon>
        <taxon>Coccomyxaceae</taxon>
        <taxon>Coccomyxa</taxon>
        <taxon>Coccomyxa subellipsoidea</taxon>
    </lineage>
</organism>
<feature type="transmembrane region" description="Helical" evidence="1">
    <location>
        <begin position="36"/>
        <end position="58"/>
    </location>
</feature>
<dbReference type="GO" id="GO:0004175">
    <property type="term" value="F:endopeptidase activity"/>
    <property type="evidence" value="ECO:0007669"/>
    <property type="project" value="UniProtKB-ARBA"/>
</dbReference>
<feature type="chain" id="PRO_5003636687" evidence="2">
    <location>
        <begin position="20"/>
        <end position="228"/>
    </location>
</feature>
<name>I0YVK6_COCSC</name>
<feature type="transmembrane region" description="Helical" evidence="1">
    <location>
        <begin position="129"/>
        <end position="151"/>
    </location>
</feature>
<dbReference type="PANTHER" id="PTHR43592">
    <property type="entry name" value="CAAX AMINO TERMINAL PROTEASE"/>
    <property type="match status" value="1"/>
</dbReference>
<evidence type="ECO:0000256" key="1">
    <source>
        <dbReference type="SAM" id="Phobius"/>
    </source>
</evidence>
<accession>I0YVK6</accession>
<evidence type="ECO:0000259" key="3">
    <source>
        <dbReference type="Pfam" id="PF02517"/>
    </source>
</evidence>
<feature type="domain" description="CAAX prenyl protease 2/Lysostaphin resistance protein A-like" evidence="3">
    <location>
        <begin position="128"/>
        <end position="214"/>
    </location>
</feature>
<evidence type="ECO:0000313" key="5">
    <source>
        <dbReference type="Proteomes" id="UP000007264"/>
    </source>
</evidence>
<feature type="signal peptide" evidence="2">
    <location>
        <begin position="1"/>
        <end position="19"/>
    </location>
</feature>
<dbReference type="Proteomes" id="UP000007264">
    <property type="component" value="Unassembled WGS sequence"/>
</dbReference>
<dbReference type="GeneID" id="17040411"/>
<dbReference type="OrthoDB" id="361580at2759"/>
<dbReference type="RefSeq" id="XP_005646969.1">
    <property type="nucleotide sequence ID" value="XM_005646912.1"/>
</dbReference>
<reference evidence="4 5" key="1">
    <citation type="journal article" date="2012" name="Genome Biol.">
        <title>The genome of the polar eukaryotic microalga coccomyxa subellipsoidea reveals traits of cold adaptation.</title>
        <authorList>
            <person name="Blanc G."/>
            <person name="Agarkova I."/>
            <person name="Grimwood J."/>
            <person name="Kuo A."/>
            <person name="Brueggeman A."/>
            <person name="Dunigan D."/>
            <person name="Gurnon J."/>
            <person name="Ladunga I."/>
            <person name="Lindquist E."/>
            <person name="Lucas S."/>
            <person name="Pangilinan J."/>
            <person name="Proschold T."/>
            <person name="Salamov A."/>
            <person name="Schmutz J."/>
            <person name="Weeks D."/>
            <person name="Yamada T."/>
            <person name="Claverie J.M."/>
            <person name="Grigoriev I."/>
            <person name="Van Etten J."/>
            <person name="Lomsadze A."/>
            <person name="Borodovsky M."/>
        </authorList>
    </citation>
    <scope>NUCLEOTIDE SEQUENCE [LARGE SCALE GENOMIC DNA]</scope>
    <source>
        <strain evidence="4 5">C-169</strain>
    </source>
</reference>
<keyword evidence="5" id="KW-1185">Reference proteome</keyword>
<keyword evidence="2" id="KW-0732">Signal</keyword>
<protein>
    <submittedName>
        <fullName evidence="4">Metal-dependent CAAX amino terminal protease-like protein</fullName>
    </submittedName>
</protein>
<evidence type="ECO:0000256" key="2">
    <source>
        <dbReference type="SAM" id="SignalP"/>
    </source>
</evidence>
<dbReference type="Pfam" id="PF02517">
    <property type="entry name" value="Rce1-like"/>
    <property type="match status" value="1"/>
</dbReference>
<dbReference type="eggNOG" id="ENOG502QR9S">
    <property type="taxonomic scope" value="Eukaryota"/>
</dbReference>
<evidence type="ECO:0000313" key="4">
    <source>
        <dbReference type="EMBL" id="EIE22425.1"/>
    </source>
</evidence>
<dbReference type="KEGG" id="csl:COCSUDRAFT_37055"/>
<keyword evidence="1" id="KW-0812">Transmembrane</keyword>
<dbReference type="GO" id="GO:0080120">
    <property type="term" value="P:CAAX-box protein maturation"/>
    <property type="evidence" value="ECO:0007669"/>
    <property type="project" value="UniProtKB-ARBA"/>
</dbReference>
<sequence>MFLWLMAFWLLGYVALPGGLELLGLEREELTARGQALVHLVLDVGELGATLGILWGCLRAYRPRALGWFHARLWPPHPWLGHMVLACAAFPLVDLAAARSQGWFPHDIDAWGPNVLEQSLAAGDLVSNAIYFVVVTVCAPIWEEAIFRGFLLPSLTRYMPVAAAVLVSALGFAAAHFSLQRFLPLVMLGVIFGSLLVRTRNLAPCVLLHSLWNAYIFWQLTCRGVAGA</sequence>
<comment type="caution">
    <text evidence="4">The sequence shown here is derived from an EMBL/GenBank/DDBJ whole genome shotgun (WGS) entry which is preliminary data.</text>
</comment>
<dbReference type="EMBL" id="AGSI01000010">
    <property type="protein sequence ID" value="EIE22425.1"/>
    <property type="molecule type" value="Genomic_DNA"/>
</dbReference>
<feature type="transmembrane region" description="Helical" evidence="1">
    <location>
        <begin position="158"/>
        <end position="176"/>
    </location>
</feature>